<evidence type="ECO:0000259" key="3">
    <source>
        <dbReference type="Pfam" id="PF25972"/>
    </source>
</evidence>
<reference evidence="4" key="1">
    <citation type="submission" date="2023-03" db="UniProtKB">
        <authorList>
            <consortium name="EnsemblPlants"/>
        </authorList>
    </citation>
    <scope>IDENTIFICATION</scope>
</reference>
<evidence type="ECO:0000256" key="2">
    <source>
        <dbReference type="SAM" id="MobiDB-lite"/>
    </source>
</evidence>
<feature type="compositionally biased region" description="Polar residues" evidence="2">
    <location>
        <begin position="208"/>
        <end position="223"/>
    </location>
</feature>
<evidence type="ECO:0000256" key="1">
    <source>
        <dbReference type="SAM" id="Coils"/>
    </source>
</evidence>
<dbReference type="Pfam" id="PF25972">
    <property type="entry name" value="At4g15545_C"/>
    <property type="match status" value="1"/>
</dbReference>
<feature type="domain" description="At4g15545-like C-terminal" evidence="3">
    <location>
        <begin position="260"/>
        <end position="325"/>
    </location>
</feature>
<dbReference type="AlphaFoldDB" id="A0A9I9DJY6"/>
<sequence>MSQSSGPDFNLPDEILAVIPTDPYDQLDLARKITSMAIASRVSNLEAEMIRMKQKLKEKEKTIYDLQEKMSHLEHANQEAECRLKIALDDNTRLSRERDSLSMTSKKLGRDLAKQTETVDIGTCDQAVPKAYTDKVEILENVVFVASWLSRNPLQLLMDKLYTNGDVSSQTGKHIGQRFSSPYITPRLTPSATPKIISTSVSPRGYSTVASPQITSGSTSPTKHSYDGRIALSPWYPSSQQSSAASSPPRSRQLSGRPARVDGKEFFRLARSRLSLEQFSAFLLNIKELNAHKQTREETLRKAEEIFGTDNKDLFLSFQGLVNRNVH</sequence>
<feature type="compositionally biased region" description="Low complexity" evidence="2">
    <location>
        <begin position="237"/>
        <end position="253"/>
    </location>
</feature>
<accession>A0A9I9DJY6</accession>
<feature type="region of interest" description="Disordered" evidence="2">
    <location>
        <begin position="237"/>
        <end position="259"/>
    </location>
</feature>
<feature type="region of interest" description="Disordered" evidence="2">
    <location>
        <begin position="190"/>
        <end position="225"/>
    </location>
</feature>
<dbReference type="Gramene" id="MELO3C019653.2.1">
    <property type="protein sequence ID" value="MELO3C019653.2.1"/>
    <property type="gene ID" value="MELO3C019653.2"/>
</dbReference>
<protein>
    <recommendedName>
        <fullName evidence="3">At4g15545-like C-terminal domain-containing protein</fullName>
    </recommendedName>
</protein>
<keyword evidence="1" id="KW-0175">Coiled coil</keyword>
<evidence type="ECO:0000313" key="4">
    <source>
        <dbReference type="EnsemblPlants" id="MELO3C019653.2.1"/>
    </source>
</evidence>
<feature type="compositionally biased region" description="Polar residues" evidence="2">
    <location>
        <begin position="190"/>
        <end position="202"/>
    </location>
</feature>
<dbReference type="InterPro" id="IPR058936">
    <property type="entry name" value="At4g15545-like"/>
</dbReference>
<dbReference type="PANTHER" id="PTHR47383">
    <property type="entry name" value="OS03G0659800 PROTEIN"/>
    <property type="match status" value="1"/>
</dbReference>
<organism evidence="4">
    <name type="scientific">Cucumis melo</name>
    <name type="common">Muskmelon</name>
    <dbReference type="NCBI Taxonomy" id="3656"/>
    <lineage>
        <taxon>Eukaryota</taxon>
        <taxon>Viridiplantae</taxon>
        <taxon>Streptophyta</taxon>
        <taxon>Embryophyta</taxon>
        <taxon>Tracheophyta</taxon>
        <taxon>Spermatophyta</taxon>
        <taxon>Magnoliopsida</taxon>
        <taxon>eudicotyledons</taxon>
        <taxon>Gunneridae</taxon>
        <taxon>Pentapetalae</taxon>
        <taxon>rosids</taxon>
        <taxon>fabids</taxon>
        <taxon>Cucurbitales</taxon>
        <taxon>Cucurbitaceae</taxon>
        <taxon>Benincaseae</taxon>
        <taxon>Cucumis</taxon>
    </lineage>
</organism>
<dbReference type="EnsemblPlants" id="MELO3C019653.2.1">
    <property type="protein sequence ID" value="MELO3C019653.2.1"/>
    <property type="gene ID" value="MELO3C019653.2"/>
</dbReference>
<feature type="coiled-coil region" evidence="1">
    <location>
        <begin position="42"/>
        <end position="97"/>
    </location>
</feature>
<proteinExistence type="predicted"/>
<dbReference type="InterPro" id="IPR058935">
    <property type="entry name" value="At4g15545-like_C"/>
</dbReference>
<name>A0A9I9DJY6_CUCME</name>
<dbReference type="PANTHER" id="PTHR47383:SF8">
    <property type="entry name" value="OS01G0768300 PROTEIN"/>
    <property type="match status" value="1"/>
</dbReference>